<feature type="region of interest" description="Disordered" evidence="1">
    <location>
        <begin position="48"/>
        <end position="69"/>
    </location>
</feature>
<evidence type="ECO:0000313" key="2">
    <source>
        <dbReference type="EMBL" id="GCE01561.1"/>
    </source>
</evidence>
<comment type="caution">
    <text evidence="2">The sequence shown here is derived from an EMBL/GenBank/DDBJ whole genome shotgun (WGS) entry which is preliminary data.</text>
</comment>
<proteinExistence type="predicted"/>
<evidence type="ECO:0000256" key="1">
    <source>
        <dbReference type="SAM" id="MobiDB-lite"/>
    </source>
</evidence>
<dbReference type="EMBL" id="BIFH01000050">
    <property type="protein sequence ID" value="GCE01561.1"/>
    <property type="molecule type" value="Genomic_DNA"/>
</dbReference>
<keyword evidence="3" id="KW-1185">Reference proteome</keyword>
<dbReference type="RefSeq" id="WP_126643182.1">
    <property type="nucleotide sequence ID" value="NZ_BIFH01000050.1"/>
</dbReference>
<accession>A0A401Z3Y6</accession>
<sequence>MARRGHLRPSAAGRTVNGLVEDARRALTEADCATRGLHEDLRGVHQALDGLGHDPSTTLLSAPTAPFER</sequence>
<protein>
    <submittedName>
        <fullName evidence="2">Uncharacterized protein</fullName>
    </submittedName>
</protein>
<gene>
    <name evidence="2" type="ORF">EHYA_09327</name>
</gene>
<dbReference type="Proteomes" id="UP000286931">
    <property type="component" value="Unassembled WGS sequence"/>
</dbReference>
<organism evidence="2 3">
    <name type="scientific">Embleya hyalina</name>
    <dbReference type="NCBI Taxonomy" id="516124"/>
    <lineage>
        <taxon>Bacteria</taxon>
        <taxon>Bacillati</taxon>
        <taxon>Actinomycetota</taxon>
        <taxon>Actinomycetes</taxon>
        <taxon>Kitasatosporales</taxon>
        <taxon>Streptomycetaceae</taxon>
        <taxon>Embleya</taxon>
    </lineage>
</organism>
<reference evidence="2 3" key="1">
    <citation type="submission" date="2018-12" db="EMBL/GenBank/DDBJ databases">
        <title>Draft genome sequence of Embleya hyalina NBRC 13850T.</title>
        <authorList>
            <person name="Komaki H."/>
            <person name="Hosoyama A."/>
            <person name="Kimura A."/>
            <person name="Ichikawa N."/>
            <person name="Tamura T."/>
        </authorList>
    </citation>
    <scope>NUCLEOTIDE SEQUENCE [LARGE SCALE GENOMIC DNA]</scope>
    <source>
        <strain evidence="2 3">NBRC 13850</strain>
    </source>
</reference>
<evidence type="ECO:0000313" key="3">
    <source>
        <dbReference type="Proteomes" id="UP000286931"/>
    </source>
</evidence>
<name>A0A401Z3Y6_9ACTN</name>
<dbReference type="AlphaFoldDB" id="A0A401Z3Y6"/>